<dbReference type="Gene3D" id="3.90.550.10">
    <property type="entry name" value="Spore Coat Polysaccharide Biosynthesis Protein SpsA, Chain A"/>
    <property type="match status" value="1"/>
</dbReference>
<evidence type="ECO:0000313" key="1">
    <source>
        <dbReference type="EMBL" id="ETW12282.1"/>
    </source>
</evidence>
<dbReference type="PANTHER" id="PTHR43179">
    <property type="entry name" value="RHAMNOSYLTRANSFERASE WBBL"/>
    <property type="match status" value="1"/>
</dbReference>
<protein>
    <submittedName>
        <fullName evidence="1">Glycosyl transferase family protein</fullName>
    </submittedName>
</protein>
<dbReference type="eggNOG" id="COG1216">
    <property type="taxonomic scope" value="Bacteria"/>
</dbReference>
<proteinExistence type="predicted"/>
<gene>
    <name evidence="1" type="ORF">ATO8_12056</name>
</gene>
<dbReference type="RefSeq" id="WP_043844784.1">
    <property type="nucleotide sequence ID" value="NZ_AQQW01000007.1"/>
</dbReference>
<dbReference type="CDD" id="cd04186">
    <property type="entry name" value="GT_2_like_c"/>
    <property type="match status" value="1"/>
</dbReference>
<dbReference type="Pfam" id="PF13641">
    <property type="entry name" value="Glyco_tranf_2_3"/>
    <property type="match status" value="1"/>
</dbReference>
<dbReference type="AlphaFoldDB" id="W4HHQ9"/>
<dbReference type="EMBL" id="AQQW01000007">
    <property type="protein sequence ID" value="ETW12282.1"/>
    <property type="molecule type" value="Genomic_DNA"/>
</dbReference>
<dbReference type="SUPFAM" id="SSF53448">
    <property type="entry name" value="Nucleotide-diphospho-sugar transferases"/>
    <property type="match status" value="1"/>
</dbReference>
<dbReference type="Proteomes" id="UP000019063">
    <property type="component" value="Unassembled WGS sequence"/>
</dbReference>
<dbReference type="STRING" id="1379903.ATO8_12056"/>
<dbReference type="PATRIC" id="fig|1317118.6.peg.2482"/>
<organism evidence="1 2">
    <name type="scientific">Roseivivax marinus</name>
    <dbReference type="NCBI Taxonomy" id="1379903"/>
    <lineage>
        <taxon>Bacteria</taxon>
        <taxon>Pseudomonadati</taxon>
        <taxon>Pseudomonadota</taxon>
        <taxon>Alphaproteobacteria</taxon>
        <taxon>Rhodobacterales</taxon>
        <taxon>Roseobacteraceae</taxon>
        <taxon>Roseivivax</taxon>
    </lineage>
</organism>
<reference evidence="1 2" key="1">
    <citation type="journal article" date="2014" name="Antonie Van Leeuwenhoek">
        <title>Roseivivax atlanticus sp. nov., isolated from surface seawater of the Atlantic Ocean.</title>
        <authorList>
            <person name="Li G."/>
            <person name="Lai Q."/>
            <person name="Liu X."/>
            <person name="Sun F."/>
            <person name="Shao Z."/>
        </authorList>
    </citation>
    <scope>NUCLEOTIDE SEQUENCE [LARGE SCALE GENOMIC DNA]</scope>
    <source>
        <strain evidence="1 2">22II-s10s</strain>
    </source>
</reference>
<keyword evidence="1" id="KW-0808">Transferase</keyword>
<sequence>MTGTSPRLLVVVLNWRTADMSLRATRAAATALAGLDAEVVVVDNDSGDGSEAHLRACVAEGTWPVPVRVVQSGRNGGFGAGMNAGIRTGRADGMAPDYIYILNSDAFPEPGAIRALVDHLEAHPEAGFAGSAIVGEDGAVHQTAFRFPSALSEFEGAVRFGPVTRMLSRRRVPMPVPRETGPVDWLSGASLMMRTAVLDRIGLFDEGYFLYFEETDLCRRCAEAGHAVLYVAESRVMHLGSVSTGMSTWSQVPDYWFDSRWRYFEARGGRRAAAGATLAHLAGAALGRVKDAVKGVAPPRGLPGGVRMARHALRRMRTPGHAAPSVKEPGT</sequence>
<dbReference type="GO" id="GO:0016740">
    <property type="term" value="F:transferase activity"/>
    <property type="evidence" value="ECO:0007669"/>
    <property type="project" value="UniProtKB-KW"/>
</dbReference>
<keyword evidence="2" id="KW-1185">Reference proteome</keyword>
<dbReference type="InterPro" id="IPR029044">
    <property type="entry name" value="Nucleotide-diphossugar_trans"/>
</dbReference>
<comment type="caution">
    <text evidence="1">The sequence shown here is derived from an EMBL/GenBank/DDBJ whole genome shotgun (WGS) entry which is preliminary data.</text>
</comment>
<accession>W4HHQ9</accession>
<dbReference type="PANTHER" id="PTHR43179:SF7">
    <property type="entry name" value="RHAMNOSYLTRANSFERASE WBBL"/>
    <property type="match status" value="1"/>
</dbReference>
<evidence type="ECO:0000313" key="2">
    <source>
        <dbReference type="Proteomes" id="UP000019063"/>
    </source>
</evidence>
<name>W4HHQ9_9RHOB</name>